<organism evidence="9 10">
    <name type="scientific">Dipteronia dyeriana</name>
    <dbReference type="NCBI Taxonomy" id="168575"/>
    <lineage>
        <taxon>Eukaryota</taxon>
        <taxon>Viridiplantae</taxon>
        <taxon>Streptophyta</taxon>
        <taxon>Embryophyta</taxon>
        <taxon>Tracheophyta</taxon>
        <taxon>Spermatophyta</taxon>
        <taxon>Magnoliopsida</taxon>
        <taxon>eudicotyledons</taxon>
        <taxon>Gunneridae</taxon>
        <taxon>Pentapetalae</taxon>
        <taxon>rosids</taxon>
        <taxon>malvids</taxon>
        <taxon>Sapindales</taxon>
        <taxon>Sapindaceae</taxon>
        <taxon>Hippocastanoideae</taxon>
        <taxon>Acereae</taxon>
        <taxon>Dipteronia</taxon>
    </lineage>
</organism>
<evidence type="ECO:0000256" key="4">
    <source>
        <dbReference type="ARBA" id="ARBA00023098"/>
    </source>
</evidence>
<gene>
    <name evidence="9" type="ORF">Ddye_015793</name>
</gene>
<evidence type="ECO:0000313" key="10">
    <source>
        <dbReference type="Proteomes" id="UP001280121"/>
    </source>
</evidence>
<protein>
    <recommendedName>
        <fullName evidence="6">Patatin</fullName>
        <ecNumber evidence="6">3.1.1.-</ecNumber>
    </recommendedName>
</protein>
<dbReference type="AlphaFoldDB" id="A0AAD9U6J7"/>
<evidence type="ECO:0000256" key="7">
    <source>
        <dbReference type="SAM" id="MobiDB-lite"/>
    </source>
</evidence>
<keyword evidence="2 6" id="KW-0378">Hydrolase</keyword>
<evidence type="ECO:0000256" key="3">
    <source>
        <dbReference type="ARBA" id="ARBA00022963"/>
    </source>
</evidence>
<dbReference type="CDD" id="cd07199">
    <property type="entry name" value="Pat17_PNPLA8_PNPLA9_like"/>
    <property type="match status" value="1"/>
</dbReference>
<feature type="short sequence motif" description="GXGXXG" evidence="5">
    <location>
        <begin position="35"/>
        <end position="40"/>
    </location>
</feature>
<evidence type="ECO:0000259" key="8">
    <source>
        <dbReference type="PROSITE" id="PS51635"/>
    </source>
</evidence>
<keyword evidence="4 6" id="KW-0443">Lipid metabolism</keyword>
<evidence type="ECO:0000256" key="6">
    <source>
        <dbReference type="RuleBase" id="RU361262"/>
    </source>
</evidence>
<feature type="domain" description="PNPLA" evidence="8">
    <location>
        <begin position="31"/>
        <end position="232"/>
    </location>
</feature>
<accession>A0AAD9U6J7</accession>
<comment type="caution">
    <text evidence="5">Lacks conserved residue(s) required for the propagation of feature annotation.</text>
</comment>
<evidence type="ECO:0000256" key="2">
    <source>
        <dbReference type="ARBA" id="ARBA00022801"/>
    </source>
</evidence>
<evidence type="ECO:0000256" key="5">
    <source>
        <dbReference type="PROSITE-ProRule" id="PRU01161"/>
    </source>
</evidence>
<dbReference type="InterPro" id="IPR002641">
    <property type="entry name" value="PNPLA_dom"/>
</dbReference>
<name>A0AAD9U6J7_9ROSI</name>
<keyword evidence="10" id="KW-1185">Reference proteome</keyword>
<dbReference type="SUPFAM" id="SSF52151">
    <property type="entry name" value="FabD/lysophospholipase-like"/>
    <property type="match status" value="1"/>
</dbReference>
<keyword evidence="3 6" id="KW-0442">Lipid degradation</keyword>
<dbReference type="Proteomes" id="UP001280121">
    <property type="component" value="Unassembled WGS sequence"/>
</dbReference>
<comment type="domain">
    <text evidence="6">The nitrogen atoms of the two glycine residues in the GGXR motif define the oxyanion hole, and stabilize the oxyanion that forms during the nucleophilic attack by the catalytic serine during substrate cleavage.</text>
</comment>
<evidence type="ECO:0000256" key="1">
    <source>
        <dbReference type="ARBA" id="ARBA00010240"/>
    </source>
</evidence>
<comment type="caution">
    <text evidence="9">The sequence shown here is derived from an EMBL/GenBank/DDBJ whole genome shotgun (WGS) entry which is preliminary data.</text>
</comment>
<dbReference type="GO" id="GO:0016042">
    <property type="term" value="P:lipid catabolic process"/>
    <property type="evidence" value="ECO:0007669"/>
    <property type="project" value="UniProtKB-KW"/>
</dbReference>
<comment type="similarity">
    <text evidence="1 6">Belongs to the patatin family.</text>
</comment>
<dbReference type="GO" id="GO:0016787">
    <property type="term" value="F:hydrolase activity"/>
    <property type="evidence" value="ECO:0007669"/>
    <property type="project" value="UniProtKB-KW"/>
</dbReference>
<reference evidence="9" key="1">
    <citation type="journal article" date="2023" name="Plant J.">
        <title>Genome sequences and population genomics provide insights into the demographic history, inbreeding, and mutation load of two 'living fossil' tree species of Dipteronia.</title>
        <authorList>
            <person name="Feng Y."/>
            <person name="Comes H.P."/>
            <person name="Chen J."/>
            <person name="Zhu S."/>
            <person name="Lu R."/>
            <person name="Zhang X."/>
            <person name="Li P."/>
            <person name="Qiu J."/>
            <person name="Olsen K.M."/>
            <person name="Qiu Y."/>
        </authorList>
    </citation>
    <scope>NUCLEOTIDE SEQUENCE</scope>
    <source>
        <strain evidence="9">KIB01</strain>
    </source>
</reference>
<dbReference type="PROSITE" id="PS51635">
    <property type="entry name" value="PNPLA"/>
    <property type="match status" value="1"/>
</dbReference>
<dbReference type="PANTHER" id="PTHR32241">
    <property type="entry name" value="PATATIN-LIKE PROTEIN 6"/>
    <property type="match status" value="1"/>
</dbReference>
<dbReference type="InterPro" id="IPR016035">
    <property type="entry name" value="Acyl_Trfase/lysoPLipase"/>
</dbReference>
<feature type="region of interest" description="Disordered" evidence="7">
    <location>
        <begin position="365"/>
        <end position="386"/>
    </location>
</feature>
<sequence>MELSKVTLEIFSKLEQKWLSHCETTRKTRVLSIDGGGTTGIVAGTALIHLEDQIRLKTGDPLARIVDFFDIIAGTGIGALLASMLAADDGSGRPLFTAREAVDLITRRNSELFKTGFSGVIRRRRRFSGESMDKVLKEIFKRDDGNVLTLKDTCKPLLVPCFDLKSSAPFVFSRADASESPSFNFDLWKVCHATSATPSLFKPFSLTSVDGKTSCSAIDGGLVMNNPTAAAVTHVLHNKRDFPSVNGVEDLLVLSLGNGITSGSCGKKLRHNGECSTSSVVDIVLDGVSETVDQMLGNAFCWNRTDYVRIQANGLLSEGVVGPRMEEEVLKERGVESLPFGGKRLLTETNGQRIESFMVRLVASGKTSLPPSPCKESSVSPLANGR</sequence>
<dbReference type="PANTHER" id="PTHR32241:SF13">
    <property type="entry name" value="INACTIVE PATATIN-LIKE PROTEIN 9-RELATED"/>
    <property type="match status" value="1"/>
</dbReference>
<proteinExistence type="inferred from homology"/>
<dbReference type="EMBL" id="JANJYI010000005">
    <property type="protein sequence ID" value="KAK2648304.1"/>
    <property type="molecule type" value="Genomic_DNA"/>
</dbReference>
<dbReference type="Pfam" id="PF01734">
    <property type="entry name" value="Patatin"/>
    <property type="match status" value="1"/>
</dbReference>
<dbReference type="Gene3D" id="3.40.1090.10">
    <property type="entry name" value="Cytosolic phospholipase A2 catalytic domain"/>
    <property type="match status" value="1"/>
</dbReference>
<feature type="short sequence motif" description="DGA/G" evidence="5">
    <location>
        <begin position="219"/>
        <end position="221"/>
    </location>
</feature>
<dbReference type="EC" id="3.1.1.-" evidence="6"/>
<comment type="function">
    <text evidence="6">Lipolytic acyl hydrolase (LAH).</text>
</comment>
<evidence type="ECO:0000313" key="9">
    <source>
        <dbReference type="EMBL" id="KAK2648304.1"/>
    </source>
</evidence>